<dbReference type="PANTHER" id="PTHR13715:SF99">
    <property type="entry name" value="INOSITOL 1,4,5-TRISPHOSPHATE RECEPTOR-LIKE PROTEIN A"/>
    <property type="match status" value="1"/>
</dbReference>
<feature type="domain" description="RIH" evidence="12">
    <location>
        <begin position="247"/>
        <end position="399"/>
    </location>
</feature>
<feature type="transmembrane region" description="Helical" evidence="10">
    <location>
        <begin position="2156"/>
        <end position="2182"/>
    </location>
</feature>
<feature type="compositionally biased region" description="Basic and acidic residues" evidence="9">
    <location>
        <begin position="1634"/>
        <end position="1648"/>
    </location>
</feature>
<sequence length="2446" mass="268706">MCSGNAIFQLEPVQIEWSGMSTEFEARVRLRHLTSNLYLAGCSLSTAAGADDPSPTLDERPVQSPKGLLQLCLSADYNSPSCVWQLHAFSKGGEAHLEEESFAFVGHAQGQWLAQGRMINSLNDAEDDKDIDGDEIQETFEAELKGQRLERNVMAISAIDPRYVEKLMNVRSSLAIIEAFAGQLVSDVGPLGVSKMSPYEDIKEAATRCGLVHLFASKRASVFSTLHEMVKMVTDAYYDGCDAKRSVQTYQVLSRETRLIDAVLCCLKAVDFPVFFGPAKDSSIGNTIIEFGTVCNTFLQAVCRANAMNQAYLSSHIGLFKHHLGGPIKVADTLAAIYENNMEQIQVVSEDVVAAFVALIRKVGRRPRFVNFLRTICGSPDRPVPKNQNWLVSHLFSDPGAIFFAAGPGQNGSTWILKTPQEAPGAGGANVDCSSFLGSLDDITKPTIFEWDRSYDTIRNQPRHIAFIYYICSLHLLCALCYGRNAHALEVVQKVSRTHGLGLEFEHLNRIVASDRLPYVLRCAALDLIACIHVNIDPRQPIQLPRLTRLLTQDSSTNPKTDSAKVVQRGPLSDLTSILVGIVGTVATTVSSQAAKDNPGGGHRARRASLIHAKGANPEDTGNCRIEEDWSCVGSHSLLLTVVSTLQMMFNLGVIDLDHPDVGPLLQSLLAMLTCLDCKDLQDASRFQHSAEADVVVKVKRSILALFEFALDMHGEMMLEAVFRVFARLHNEDRGVEVEPPGEGQSDDLEGFEELDGEDFGEKETPTKRALLPRSSSKRKIAPQNPKGHTNVKSAVRDLVRTIHGSAPHGFLMFKFDPLQYGKMEGPVMDLLGLVLYESPPLVSAAFRLIERLLSKRRKFLSAVMDTHIIFEEDMILMYKRCQALVADLHANQKWVASVNEDRKQDAISKCKEGIEELTHMLTPNQIVCISDGASERRIAVTKAKATNYQAILHDLRVHDLVMTFLKLPLRRRKQEPLEEGGRPRMDVAEDVPRRELFGLCYKFLKHFCVVCAPSSTAPNSKNQAAVCEHLGLFVSHTGVMNLNVADTIASLFEKNESLCHRIGAEILRKFVHMIVTYGEKKRARWLRFLQAIVVVDGRPVKENQSTVLSLASHYESDFCSFFNSGAAAQSRRIQLLQQEEHLANREDGPSAQGSELSYHRACIELLADCCVGKDTTFVVKASGFLTFEGVLQSLLLYGAPGVRPQCLRFVLAAYWKFLRHVYFATHTGSTRRSVRAANNGVWQADATQIARTSSIGSDKSGLSMWANDAVKLGSCSCLMEGVVKELRVALDEPKGALQDPESATAFLPSVVFPALQEYFQNHYLQHTTHLSQGHESLLAELAQGLRVYFEGLASLDAAALGMKQEKREAVASAKSLLETLSSVTGVLGMGDVQVALVNDEASQHRTTASAAAMQVVSSQWASFYTLLGRQLGVHVCEASNEPVEERTFLDCRVRYASLFLFAQMLAQPWATPVPNASPPLFLEQVVARLAHLLAGGLEALDWPDELVVKTVRCVRAAVHIDDGAGGVETWKAAWPRVVANEAPQSEHGDILAWSQSKYNRLGATRAAVMLVGHARVHVQLEAIRLLIALLEGGNGEVQDTMHGLLSVGGEASVAFFATMRAAFQRCSATAKDSASRRPQGTEEDRVHVLGTPEDEAEQDEEGDEEEVWEQRAVALNDADDDLAFTMEALRCLQLMAEGHHAANQQLLNAQPRNPINQDLLSEAVALLASVQSCIMESVAAGNRDNPALMVRLFEFLRELVQGPCKSNQTVMAIQTGFLFVSNRIFGYMDYDLQGRREKEEQAVQKCTIKANLLSLMYSLLEGATDMDIAMRIIDVVDMKTIQHQTQSLFSVLGFDGRPPLFRTKYVNDLLKTELLQFVFFQEKLNALLSADGKRSAESGAPLCSSAGGALKGLSKFIEGNLGSVEVMWGGRLEKGYFPLTPTCQSLATSGIWKSNTLEILRSISPDSRSNPALKAIELAKAMEKIVNDIDIESSFITGSGGWLLPLMKRRRLLQEGAAYISIVVIAVMACTYGASHGEWEGGREWAVVGTRVLSVVELALMGAVALIFYVSDFPKWAEEMRKQEAEGANGESLEDSSGQGGDESGRSNDGAPNDSCKGGCQAGGIKPPPDVSSTQHERFRLLKKAKTLFTYWKTWYILLLLAASVGAVVHSPFCLTFHLTFFFVEFEAGKMIIEALSKSGTAILRTAVLAILSILIFAVLSFTLFREPLAGQAPPCSTFYQCTGSHFIAGIYGDIAGLFTGDLASDVPDDVGSSWKLQLRSIFVVVFFMMWTFVLSNIFTGLIADAFGAIRDDKNTVQTDSDSRCLVCSLERFAFDSAGNGFDDHVAHDHCPLDYVYYLHYLRHTVPDEYTGYDSCVAAAMAGSETDKAAWLPIGRALVLEHVGGGEGGERQRISEGMERLWGGLKAIEGRLRELEERSRGPGAL</sequence>
<evidence type="ECO:0000256" key="1">
    <source>
        <dbReference type="ARBA" id="ARBA00004127"/>
    </source>
</evidence>
<keyword evidence="15" id="KW-1185">Reference proteome</keyword>
<feature type="region of interest" description="Disordered" evidence="9">
    <location>
        <begin position="1630"/>
        <end position="1667"/>
    </location>
</feature>
<dbReference type="SUPFAM" id="SSF100909">
    <property type="entry name" value="IP3 receptor type 1 binding core, domain 2"/>
    <property type="match status" value="2"/>
</dbReference>
<feature type="domain" description="Ion transport" evidence="11">
    <location>
        <begin position="2177"/>
        <end position="2314"/>
    </location>
</feature>
<dbReference type="InterPro" id="IPR035910">
    <property type="entry name" value="RyR/IP3R_RIH_dom_sf"/>
</dbReference>
<feature type="transmembrane region" description="Helical" evidence="10">
    <location>
        <begin position="2047"/>
        <end position="2071"/>
    </location>
</feature>
<dbReference type="InterPro" id="IPR000699">
    <property type="entry name" value="RIH_dom"/>
</dbReference>
<dbReference type="InterPro" id="IPR015925">
    <property type="entry name" value="Ryanodine_IP3_receptor"/>
</dbReference>
<evidence type="ECO:0000256" key="4">
    <source>
        <dbReference type="ARBA" id="ARBA00022989"/>
    </source>
</evidence>
<dbReference type="GO" id="GO:0005262">
    <property type="term" value="F:calcium channel activity"/>
    <property type="evidence" value="ECO:0007669"/>
    <property type="project" value="InterPro"/>
</dbReference>
<dbReference type="Pfam" id="PF01365">
    <property type="entry name" value="RYDR_ITPR"/>
    <property type="match status" value="2"/>
</dbReference>
<evidence type="ECO:0000259" key="13">
    <source>
        <dbReference type="Pfam" id="PF08454"/>
    </source>
</evidence>
<dbReference type="EMBL" id="CAJHUC010001923">
    <property type="protein sequence ID" value="CAD7702713.1"/>
    <property type="molecule type" value="Genomic_DNA"/>
</dbReference>
<keyword evidence="8" id="KW-0407">Ion channel</keyword>
<dbReference type="GO" id="GO:0016020">
    <property type="term" value="C:membrane"/>
    <property type="evidence" value="ECO:0007669"/>
    <property type="project" value="InterPro"/>
</dbReference>
<dbReference type="Proteomes" id="UP000708148">
    <property type="component" value="Unassembled WGS sequence"/>
</dbReference>
<feature type="transmembrane region" description="Helical" evidence="10">
    <location>
        <begin position="2017"/>
        <end position="2035"/>
    </location>
</feature>
<dbReference type="InterPro" id="IPR036300">
    <property type="entry name" value="MIR_dom_sf"/>
</dbReference>
<comment type="subcellular location">
    <subcellularLocation>
        <location evidence="1">Endomembrane system</location>
        <topology evidence="1">Multi-pass membrane protein</topology>
    </subcellularLocation>
</comment>
<evidence type="ECO:0000256" key="10">
    <source>
        <dbReference type="SAM" id="Phobius"/>
    </source>
</evidence>
<accession>A0A8S1J4S2</accession>
<dbReference type="Pfam" id="PF08454">
    <property type="entry name" value="RIH_assoc"/>
    <property type="match status" value="1"/>
</dbReference>
<reference evidence="14" key="1">
    <citation type="submission" date="2020-12" db="EMBL/GenBank/DDBJ databases">
        <authorList>
            <person name="Iha C."/>
        </authorList>
    </citation>
    <scope>NUCLEOTIDE SEQUENCE</scope>
</reference>
<dbReference type="Gene3D" id="1.10.287.70">
    <property type="match status" value="1"/>
</dbReference>
<feature type="transmembrane region" description="Helical" evidence="10">
    <location>
        <begin position="2203"/>
        <end position="2226"/>
    </location>
</feature>
<dbReference type="InterPro" id="IPR013662">
    <property type="entry name" value="RIH_assoc-dom"/>
</dbReference>
<keyword evidence="2" id="KW-0813">Transport</keyword>
<evidence type="ECO:0000256" key="6">
    <source>
        <dbReference type="ARBA" id="ARBA00023136"/>
    </source>
</evidence>
<feature type="compositionally biased region" description="Acidic residues" evidence="9">
    <location>
        <begin position="1653"/>
        <end position="1667"/>
    </location>
</feature>
<dbReference type="GO" id="GO:0012505">
    <property type="term" value="C:endomembrane system"/>
    <property type="evidence" value="ECO:0007669"/>
    <property type="project" value="UniProtKB-SubCell"/>
</dbReference>
<dbReference type="SUPFAM" id="SSF82109">
    <property type="entry name" value="MIR domain"/>
    <property type="match status" value="1"/>
</dbReference>
<evidence type="ECO:0000259" key="11">
    <source>
        <dbReference type="Pfam" id="PF00520"/>
    </source>
</evidence>
<keyword evidence="3 10" id="KW-0812">Transmembrane</keyword>
<evidence type="ECO:0000256" key="8">
    <source>
        <dbReference type="ARBA" id="ARBA00023303"/>
    </source>
</evidence>
<evidence type="ECO:0000256" key="2">
    <source>
        <dbReference type="ARBA" id="ARBA00022448"/>
    </source>
</evidence>
<evidence type="ECO:0000256" key="9">
    <source>
        <dbReference type="SAM" id="MobiDB-lite"/>
    </source>
</evidence>
<keyword evidence="7" id="KW-1071">Ligand-gated ion channel</keyword>
<dbReference type="InterPro" id="IPR005821">
    <property type="entry name" value="Ion_trans_dom"/>
</dbReference>
<dbReference type="Gene3D" id="2.80.10.50">
    <property type="match status" value="1"/>
</dbReference>
<keyword evidence="4 10" id="KW-1133">Transmembrane helix</keyword>
<evidence type="ECO:0000313" key="15">
    <source>
        <dbReference type="Proteomes" id="UP000708148"/>
    </source>
</evidence>
<name>A0A8S1J4S2_9CHLO</name>
<feature type="domain" description="RIH" evidence="12">
    <location>
        <begin position="942"/>
        <end position="1110"/>
    </location>
</feature>
<evidence type="ECO:0000256" key="3">
    <source>
        <dbReference type="ARBA" id="ARBA00022692"/>
    </source>
</evidence>
<evidence type="ECO:0000313" key="14">
    <source>
        <dbReference type="EMBL" id="CAD7702713.1"/>
    </source>
</evidence>
<dbReference type="OrthoDB" id="2016580at2759"/>
<evidence type="ECO:0000256" key="5">
    <source>
        <dbReference type="ARBA" id="ARBA00023065"/>
    </source>
</evidence>
<proteinExistence type="predicted"/>
<keyword evidence="6 10" id="KW-0472">Membrane</keyword>
<feature type="transmembrane region" description="Helical" evidence="10">
    <location>
        <begin position="2283"/>
        <end position="2305"/>
    </location>
</feature>
<organism evidence="14 15">
    <name type="scientific">Ostreobium quekettii</name>
    <dbReference type="NCBI Taxonomy" id="121088"/>
    <lineage>
        <taxon>Eukaryota</taxon>
        <taxon>Viridiplantae</taxon>
        <taxon>Chlorophyta</taxon>
        <taxon>core chlorophytes</taxon>
        <taxon>Ulvophyceae</taxon>
        <taxon>TCBD clade</taxon>
        <taxon>Bryopsidales</taxon>
        <taxon>Ostreobineae</taxon>
        <taxon>Ostreobiaceae</taxon>
        <taxon>Ostreobium</taxon>
    </lineage>
</organism>
<dbReference type="Pfam" id="PF00520">
    <property type="entry name" value="Ion_trans"/>
    <property type="match status" value="1"/>
</dbReference>
<dbReference type="PANTHER" id="PTHR13715">
    <property type="entry name" value="RYANODINE RECEPTOR AND IP3 RECEPTOR"/>
    <property type="match status" value="1"/>
</dbReference>
<feature type="region of interest" description="Disordered" evidence="9">
    <location>
        <begin position="757"/>
        <end position="790"/>
    </location>
</feature>
<keyword evidence="5" id="KW-0406">Ion transport</keyword>
<evidence type="ECO:0000256" key="7">
    <source>
        <dbReference type="ARBA" id="ARBA00023286"/>
    </source>
</evidence>
<feature type="domain" description="RyR/IP3R Homology associated" evidence="13">
    <location>
        <begin position="1682"/>
        <end position="1783"/>
    </location>
</feature>
<evidence type="ECO:0000259" key="12">
    <source>
        <dbReference type="Pfam" id="PF01365"/>
    </source>
</evidence>
<protein>
    <submittedName>
        <fullName evidence="14">Uncharacterized protein</fullName>
    </submittedName>
</protein>
<gene>
    <name evidence="14" type="ORF">OSTQU699_LOCUS8069</name>
</gene>
<comment type="caution">
    <text evidence="14">The sequence shown here is derived from an EMBL/GenBank/DDBJ whole genome shotgun (WGS) entry which is preliminary data.</text>
</comment>
<feature type="region of interest" description="Disordered" evidence="9">
    <location>
        <begin position="2085"/>
        <end position="2134"/>
    </location>
</feature>